<dbReference type="OrthoDB" id="4828117at2759"/>
<dbReference type="KEGG" id="ptkz:JDV02_005289"/>
<organism evidence="2 3">
    <name type="scientific">Purpureocillium takamizusanense</name>
    <dbReference type="NCBI Taxonomy" id="2060973"/>
    <lineage>
        <taxon>Eukaryota</taxon>
        <taxon>Fungi</taxon>
        <taxon>Dikarya</taxon>
        <taxon>Ascomycota</taxon>
        <taxon>Pezizomycotina</taxon>
        <taxon>Sordariomycetes</taxon>
        <taxon>Hypocreomycetidae</taxon>
        <taxon>Hypocreales</taxon>
        <taxon>Ophiocordycipitaceae</taxon>
        <taxon>Purpureocillium</taxon>
    </lineage>
</organism>
<proteinExistence type="predicted"/>
<feature type="compositionally biased region" description="Low complexity" evidence="1">
    <location>
        <begin position="155"/>
        <end position="169"/>
    </location>
</feature>
<dbReference type="Proteomes" id="UP000829364">
    <property type="component" value="Chromosome 4"/>
</dbReference>
<name>A0A9Q8QI52_9HYPO</name>
<keyword evidence="3" id="KW-1185">Reference proteome</keyword>
<dbReference type="RefSeq" id="XP_047842553.1">
    <property type="nucleotide sequence ID" value="XM_047986571.1"/>
</dbReference>
<feature type="compositionally biased region" description="Low complexity" evidence="1">
    <location>
        <begin position="84"/>
        <end position="112"/>
    </location>
</feature>
<evidence type="ECO:0000256" key="1">
    <source>
        <dbReference type="SAM" id="MobiDB-lite"/>
    </source>
</evidence>
<reference evidence="2" key="1">
    <citation type="submission" date="2021-11" db="EMBL/GenBank/DDBJ databases">
        <title>Purpureocillium_takamizusanense_genome.</title>
        <authorList>
            <person name="Nguyen N.-H."/>
        </authorList>
    </citation>
    <scope>NUCLEOTIDE SEQUENCE</scope>
    <source>
        <strain evidence="2">PT3</strain>
    </source>
</reference>
<feature type="region of interest" description="Disordered" evidence="1">
    <location>
        <begin position="84"/>
        <end position="183"/>
    </location>
</feature>
<gene>
    <name evidence="2" type="ORF">JDV02_005289</name>
</gene>
<evidence type="ECO:0000313" key="3">
    <source>
        <dbReference type="Proteomes" id="UP000829364"/>
    </source>
</evidence>
<dbReference type="AlphaFoldDB" id="A0A9Q8QI52"/>
<dbReference type="GeneID" id="72067238"/>
<sequence length="307" mass="32370">MAPASSKANYKTYEAQARMVRAIVAAHPEVKWNYKDIAKYFGQSTADGMQFQFRGIKKDAETLRRTVAENGDAANCLNLSASGGATPSAATTPSKSSAVTTPTSSRRTGTGTARKRPLAVNLKKESSDDDDDGTTGAEDSNYSERDQTPSKRTKTTGATGTTTSMTIAGGATGQKNVTPRRAAQKANVTIASVAAQLQDSESPTPIERTYQHHIHQQQFAHAPAAVVSPSTERQSLFGPHGSGHNVIINNFSTPATSMGTRGGGAALPAAFARNGSDVCMTSMARPGGSFTHRGMAFINDDFDDGEY</sequence>
<accession>A0A9Q8QI52</accession>
<evidence type="ECO:0000313" key="2">
    <source>
        <dbReference type="EMBL" id="UNI19072.1"/>
    </source>
</evidence>
<protein>
    <submittedName>
        <fullName evidence="2">Uncharacterized protein</fullName>
    </submittedName>
</protein>
<dbReference type="EMBL" id="CP086357">
    <property type="protein sequence ID" value="UNI19072.1"/>
    <property type="molecule type" value="Genomic_DNA"/>
</dbReference>